<feature type="compositionally biased region" description="Polar residues" evidence="1">
    <location>
        <begin position="95"/>
        <end position="105"/>
    </location>
</feature>
<evidence type="ECO:0000256" key="1">
    <source>
        <dbReference type="SAM" id="MobiDB-lite"/>
    </source>
</evidence>
<evidence type="ECO:0000313" key="4">
    <source>
        <dbReference type="Proteomes" id="UP000663671"/>
    </source>
</evidence>
<dbReference type="Gene3D" id="2.30.29.30">
    <property type="entry name" value="Pleckstrin-homology domain (PH domain)/Phosphotyrosine-binding domain (PTB)"/>
    <property type="match status" value="1"/>
</dbReference>
<accession>A0A8A1M927</accession>
<feature type="compositionally biased region" description="Polar residues" evidence="1">
    <location>
        <begin position="75"/>
        <end position="88"/>
    </location>
</feature>
<dbReference type="AlphaFoldDB" id="A0A8A1M927"/>
<dbReference type="EMBL" id="CP069111">
    <property type="protein sequence ID" value="QSS61750.1"/>
    <property type="molecule type" value="Genomic_DNA"/>
</dbReference>
<evidence type="ECO:0000259" key="2">
    <source>
        <dbReference type="Pfam" id="PF17292"/>
    </source>
</evidence>
<feature type="region of interest" description="Disordered" evidence="1">
    <location>
        <begin position="50"/>
        <end position="105"/>
    </location>
</feature>
<protein>
    <submittedName>
        <fullName evidence="3">FACT complex subunit pob3</fullName>
    </submittedName>
</protein>
<name>A0A8A1M927_AJECA</name>
<sequence>MSVCFPTLARESFENIYLDLSKHPGKCKLAESGLGWRPSGGGDTILNERARPLRSGMASTSKTVNMHFEDGTGEKPNSQKQNSHSMSRTGRHSKSLTQKSQIQTLRARTRLRSSFRFLPMGFPEPMDSQRAALKTEAGKQVLVVMNW</sequence>
<dbReference type="Pfam" id="PF17292">
    <property type="entry name" value="POB3_N"/>
    <property type="match status" value="1"/>
</dbReference>
<feature type="domain" description="FACT complex subunit SSRP1/POB3 N-terminal PH" evidence="2">
    <location>
        <begin position="12"/>
        <end position="45"/>
    </location>
</feature>
<evidence type="ECO:0000313" key="3">
    <source>
        <dbReference type="EMBL" id="QSS61750.1"/>
    </source>
</evidence>
<organism evidence="3 4">
    <name type="scientific">Ajellomyces capsulatus</name>
    <name type="common">Darling's disease fungus</name>
    <name type="synonym">Histoplasma capsulatum</name>
    <dbReference type="NCBI Taxonomy" id="5037"/>
    <lineage>
        <taxon>Eukaryota</taxon>
        <taxon>Fungi</taxon>
        <taxon>Dikarya</taxon>
        <taxon>Ascomycota</taxon>
        <taxon>Pezizomycotina</taxon>
        <taxon>Eurotiomycetes</taxon>
        <taxon>Eurotiomycetidae</taxon>
        <taxon>Onygenales</taxon>
        <taxon>Ajellomycetaceae</taxon>
        <taxon>Histoplasma</taxon>
    </lineage>
</organism>
<proteinExistence type="predicted"/>
<gene>
    <name evidence="3" type="primary">POB3</name>
    <name evidence="3" type="ORF">I7I51_03927</name>
</gene>
<dbReference type="InterPro" id="IPR011993">
    <property type="entry name" value="PH-like_dom_sf"/>
</dbReference>
<reference evidence="3" key="1">
    <citation type="submission" date="2021-01" db="EMBL/GenBank/DDBJ databases">
        <title>Chromosome-level genome assembly of a human fungal pathogen reveals clustering of transcriptionally co-regulated genes.</title>
        <authorList>
            <person name="Voorhies M."/>
            <person name="Cohen S."/>
            <person name="Shea T.P."/>
            <person name="Petrus S."/>
            <person name="Munoz J.F."/>
            <person name="Poplawski S."/>
            <person name="Goldman W.E."/>
            <person name="Michael T."/>
            <person name="Cuomo C.A."/>
            <person name="Sil A."/>
            <person name="Beyhan S."/>
        </authorList>
    </citation>
    <scope>NUCLEOTIDE SEQUENCE</scope>
    <source>
        <strain evidence="3">WU24</strain>
    </source>
</reference>
<dbReference type="InterPro" id="IPR035417">
    <property type="entry name" value="SSRP1/POB3_N"/>
</dbReference>
<dbReference type="VEuPathDB" id="FungiDB:I7I51_03927"/>
<dbReference type="OrthoDB" id="498543at2759"/>
<dbReference type="Proteomes" id="UP000663671">
    <property type="component" value="Chromosome 5"/>
</dbReference>